<dbReference type="PANTHER" id="PTHR32309:SF13">
    <property type="entry name" value="FERRIC ENTEROBACTIN TRANSPORT PROTEIN FEPE"/>
    <property type="match status" value="1"/>
</dbReference>
<dbReference type="RefSeq" id="WP_025436244.1">
    <property type="nucleotide sequence ID" value="NZ_CP007452.1"/>
</dbReference>
<keyword evidence="11" id="KW-1185">Reference proteome</keyword>
<dbReference type="FunFam" id="3.40.50.300:FF:000527">
    <property type="entry name" value="Tyrosine-protein kinase etk"/>
    <property type="match status" value="1"/>
</dbReference>
<name>W8THJ7_PEPAC</name>
<dbReference type="GO" id="GO:0005524">
    <property type="term" value="F:ATP binding"/>
    <property type="evidence" value="ECO:0007669"/>
    <property type="project" value="UniProtKB-KW"/>
</dbReference>
<dbReference type="SUPFAM" id="SSF52540">
    <property type="entry name" value="P-loop containing nucleoside triphosphate hydrolases"/>
    <property type="match status" value="1"/>
</dbReference>
<evidence type="ECO:0000259" key="9">
    <source>
        <dbReference type="Pfam" id="PF13614"/>
    </source>
</evidence>
<comment type="similarity">
    <text evidence="1">Belongs to the CpsD/CapB family.</text>
</comment>
<keyword evidence="6" id="KW-0067">ATP-binding</keyword>
<dbReference type="InterPro" id="IPR027417">
    <property type="entry name" value="P-loop_NTPase"/>
</dbReference>
<dbReference type="OrthoDB" id="9794577at2"/>
<organism evidence="10 11">
    <name type="scientific">Peptoclostridium acidaminophilum DSM 3953</name>
    <dbReference type="NCBI Taxonomy" id="1286171"/>
    <lineage>
        <taxon>Bacteria</taxon>
        <taxon>Bacillati</taxon>
        <taxon>Bacillota</taxon>
        <taxon>Clostridia</taxon>
        <taxon>Peptostreptococcales</taxon>
        <taxon>Peptoclostridiaceae</taxon>
        <taxon>Peptoclostridium</taxon>
    </lineage>
</organism>
<evidence type="ECO:0000256" key="7">
    <source>
        <dbReference type="ARBA" id="ARBA00023137"/>
    </source>
</evidence>
<dbReference type="Proteomes" id="UP000019591">
    <property type="component" value="Chromosome"/>
</dbReference>
<dbReference type="GO" id="GO:0005886">
    <property type="term" value="C:plasma membrane"/>
    <property type="evidence" value="ECO:0007669"/>
    <property type="project" value="TreeGrafter"/>
</dbReference>
<evidence type="ECO:0000256" key="3">
    <source>
        <dbReference type="ARBA" id="ARBA00022679"/>
    </source>
</evidence>
<keyword evidence="5 10" id="KW-0418">Kinase</keyword>
<dbReference type="KEGG" id="eac:EAL2_c20270"/>
<dbReference type="AlphaFoldDB" id="W8THJ7"/>
<dbReference type="PANTHER" id="PTHR32309">
    <property type="entry name" value="TYROSINE-PROTEIN KINASE"/>
    <property type="match status" value="1"/>
</dbReference>
<dbReference type="STRING" id="1286171.EAL2_c20270"/>
<dbReference type="NCBIfam" id="TIGR01007">
    <property type="entry name" value="eps_fam"/>
    <property type="match status" value="1"/>
</dbReference>
<keyword evidence="3 10" id="KW-0808">Transferase</keyword>
<dbReference type="Gene3D" id="3.40.50.300">
    <property type="entry name" value="P-loop containing nucleotide triphosphate hydrolases"/>
    <property type="match status" value="1"/>
</dbReference>
<dbReference type="PATRIC" id="fig|1286171.3.peg.1973"/>
<evidence type="ECO:0000256" key="6">
    <source>
        <dbReference type="ARBA" id="ARBA00022840"/>
    </source>
</evidence>
<reference evidence="10 11" key="1">
    <citation type="journal article" date="2014" name="Genome Announc.">
        <title>Complete Genome Sequence of Amino Acid-Utilizing Eubacterium acidaminophilum al-2 (DSM 3953).</title>
        <authorList>
            <person name="Poehlein A."/>
            <person name="Andreesen J.R."/>
            <person name="Daniel R."/>
        </authorList>
    </citation>
    <scope>NUCLEOTIDE SEQUENCE [LARGE SCALE GENOMIC DNA]</scope>
    <source>
        <strain evidence="10 11">DSM 3953</strain>
    </source>
</reference>
<dbReference type="InterPro" id="IPR025669">
    <property type="entry name" value="AAA_dom"/>
</dbReference>
<dbReference type="eggNOG" id="COG0489">
    <property type="taxonomic scope" value="Bacteria"/>
</dbReference>
<dbReference type="Pfam" id="PF13614">
    <property type="entry name" value="AAA_31"/>
    <property type="match status" value="1"/>
</dbReference>
<evidence type="ECO:0000313" key="10">
    <source>
        <dbReference type="EMBL" id="AHM57308.1"/>
    </source>
</evidence>
<protein>
    <recommendedName>
        <fullName evidence="2">non-specific protein-tyrosine kinase</fullName>
        <ecNumber evidence="2">2.7.10.2</ecNumber>
    </recommendedName>
</protein>
<dbReference type="HOGENOM" id="CLU_052027_2_1_9"/>
<dbReference type="GO" id="GO:0004715">
    <property type="term" value="F:non-membrane spanning protein tyrosine kinase activity"/>
    <property type="evidence" value="ECO:0007669"/>
    <property type="project" value="UniProtKB-EC"/>
</dbReference>
<evidence type="ECO:0000256" key="5">
    <source>
        <dbReference type="ARBA" id="ARBA00022777"/>
    </source>
</evidence>
<gene>
    <name evidence="10" type="primary">ywqD2</name>
    <name evidence="10" type="ORF">EAL2_c20270</name>
</gene>
<comment type="catalytic activity">
    <reaction evidence="8">
        <text>L-tyrosyl-[protein] + ATP = O-phospho-L-tyrosyl-[protein] + ADP + H(+)</text>
        <dbReference type="Rhea" id="RHEA:10596"/>
        <dbReference type="Rhea" id="RHEA-COMP:10136"/>
        <dbReference type="Rhea" id="RHEA-COMP:20101"/>
        <dbReference type="ChEBI" id="CHEBI:15378"/>
        <dbReference type="ChEBI" id="CHEBI:30616"/>
        <dbReference type="ChEBI" id="CHEBI:46858"/>
        <dbReference type="ChEBI" id="CHEBI:61978"/>
        <dbReference type="ChEBI" id="CHEBI:456216"/>
        <dbReference type="EC" id="2.7.10.2"/>
    </reaction>
</comment>
<evidence type="ECO:0000256" key="1">
    <source>
        <dbReference type="ARBA" id="ARBA00007316"/>
    </source>
</evidence>
<dbReference type="EC" id="2.7.10.2" evidence="2"/>
<evidence type="ECO:0000256" key="8">
    <source>
        <dbReference type="ARBA" id="ARBA00051245"/>
    </source>
</evidence>
<feature type="domain" description="AAA" evidence="9">
    <location>
        <begin position="35"/>
        <end position="169"/>
    </location>
</feature>
<proteinExistence type="inferred from homology"/>
<dbReference type="EMBL" id="CP007452">
    <property type="protein sequence ID" value="AHM57308.1"/>
    <property type="molecule type" value="Genomic_DNA"/>
</dbReference>
<sequence>MKELIVLNKPKSPVSEAYRGVRTNIQFSNVDKNIKTILVTSSKQGEGKTTTVSNIAITMADLGKKTVIIDCDLRRPRLHKAFGMTNIGGVTDILLNSDSYKGYLKRTGIENLEIITAGQIPSNPSEMLSSRSMARLIEQIRGDYDYVFIDASPVAAVTDAIILSAMADGALLVCHSGGVEVELAKSAKQSLEKAGANIIGVVLNKINIEKRGSYYAYYYNYYSDDASSEGKGKGAAVGKEQRKAACGND</sequence>
<keyword evidence="7" id="KW-0829">Tyrosine-protein kinase</keyword>
<dbReference type="InterPro" id="IPR050445">
    <property type="entry name" value="Bact_polysacc_biosynth/exp"/>
</dbReference>
<evidence type="ECO:0000256" key="2">
    <source>
        <dbReference type="ARBA" id="ARBA00011903"/>
    </source>
</evidence>
<dbReference type="CDD" id="cd05387">
    <property type="entry name" value="BY-kinase"/>
    <property type="match status" value="1"/>
</dbReference>
<evidence type="ECO:0000256" key="4">
    <source>
        <dbReference type="ARBA" id="ARBA00022741"/>
    </source>
</evidence>
<dbReference type="GO" id="GO:0042802">
    <property type="term" value="F:identical protein binding"/>
    <property type="evidence" value="ECO:0007669"/>
    <property type="project" value="UniProtKB-ARBA"/>
</dbReference>
<dbReference type="InterPro" id="IPR005702">
    <property type="entry name" value="Wzc-like_C"/>
</dbReference>
<keyword evidence="4" id="KW-0547">Nucleotide-binding</keyword>
<accession>W8THJ7</accession>
<evidence type="ECO:0000313" key="11">
    <source>
        <dbReference type="Proteomes" id="UP000019591"/>
    </source>
</evidence>